<comment type="cofactor">
    <cofactor evidence="9">
        <name>Mg(2+)</name>
        <dbReference type="ChEBI" id="CHEBI:18420"/>
    </cofactor>
</comment>
<evidence type="ECO:0000256" key="6">
    <source>
        <dbReference type="ARBA" id="ARBA00022840"/>
    </source>
</evidence>
<feature type="binding site" evidence="9">
    <location>
        <position position="116"/>
    </location>
    <ligand>
        <name>Mg(2+)</name>
        <dbReference type="ChEBI" id="CHEBI:18420"/>
    </ligand>
</feature>
<comment type="subunit">
    <text evidence="9">Homodimer.</text>
</comment>
<keyword evidence="4 9" id="KW-0547">Nucleotide-binding</keyword>
<evidence type="ECO:0000313" key="10">
    <source>
        <dbReference type="EMBL" id="HIR62865.1"/>
    </source>
</evidence>
<gene>
    <name evidence="9 10" type="primary">bioD</name>
    <name evidence="10" type="ORF">IAC94_05025</name>
</gene>
<evidence type="ECO:0000313" key="11">
    <source>
        <dbReference type="Proteomes" id="UP000886744"/>
    </source>
</evidence>
<evidence type="ECO:0000256" key="7">
    <source>
        <dbReference type="ARBA" id="ARBA00022842"/>
    </source>
</evidence>
<evidence type="ECO:0000256" key="2">
    <source>
        <dbReference type="ARBA" id="ARBA00022598"/>
    </source>
</evidence>
<organism evidence="10 11">
    <name type="scientific">Candidatus Coprenecus avistercoris</name>
    <dbReference type="NCBI Taxonomy" id="2840730"/>
    <lineage>
        <taxon>Bacteria</taxon>
        <taxon>Pseudomonadati</taxon>
        <taxon>Bacteroidota</taxon>
        <taxon>Bacteroidia</taxon>
        <taxon>Bacteroidales</taxon>
        <taxon>Rikenellaceae</taxon>
        <taxon>Rikenellaceae incertae sedis</taxon>
        <taxon>Candidatus Coprenecus</taxon>
    </lineage>
</organism>
<reference evidence="10" key="1">
    <citation type="submission" date="2020-10" db="EMBL/GenBank/DDBJ databases">
        <authorList>
            <person name="Gilroy R."/>
        </authorList>
    </citation>
    <scope>NUCLEOTIDE SEQUENCE</scope>
    <source>
        <strain evidence="10">ChiHjej13B12-12457</strain>
    </source>
</reference>
<name>A0A9D1E116_9BACT</name>
<feature type="binding site" evidence="9">
    <location>
        <position position="51"/>
    </location>
    <ligand>
        <name>Mg(2+)</name>
        <dbReference type="ChEBI" id="CHEBI:18420"/>
    </ligand>
</feature>
<dbReference type="InterPro" id="IPR027417">
    <property type="entry name" value="P-loop_NTPase"/>
</dbReference>
<evidence type="ECO:0000256" key="8">
    <source>
        <dbReference type="ARBA" id="ARBA00047386"/>
    </source>
</evidence>
<evidence type="ECO:0000256" key="9">
    <source>
        <dbReference type="HAMAP-Rule" id="MF_00336"/>
    </source>
</evidence>
<dbReference type="SUPFAM" id="SSF52540">
    <property type="entry name" value="P-loop containing nucleoside triphosphate hydrolases"/>
    <property type="match status" value="1"/>
</dbReference>
<feature type="active site" evidence="9">
    <location>
        <position position="39"/>
    </location>
</feature>
<dbReference type="Pfam" id="PF13500">
    <property type="entry name" value="AAA_26"/>
    <property type="match status" value="1"/>
</dbReference>
<dbReference type="GO" id="GO:0000287">
    <property type="term" value="F:magnesium ion binding"/>
    <property type="evidence" value="ECO:0007669"/>
    <property type="project" value="UniProtKB-UniRule"/>
</dbReference>
<feature type="binding site" evidence="9">
    <location>
        <position position="219"/>
    </location>
    <ligand>
        <name>ATP</name>
        <dbReference type="ChEBI" id="CHEBI:30616"/>
    </ligand>
</feature>
<dbReference type="NCBIfam" id="TIGR00347">
    <property type="entry name" value="bioD"/>
    <property type="match status" value="1"/>
</dbReference>
<feature type="binding site" evidence="9">
    <location>
        <begin position="14"/>
        <end position="19"/>
    </location>
    <ligand>
        <name>ATP</name>
        <dbReference type="ChEBI" id="CHEBI:30616"/>
    </ligand>
</feature>
<accession>A0A9D1E116</accession>
<dbReference type="Gene3D" id="3.40.50.300">
    <property type="entry name" value="P-loop containing nucleotide triphosphate hydrolases"/>
    <property type="match status" value="1"/>
</dbReference>
<evidence type="ECO:0000256" key="5">
    <source>
        <dbReference type="ARBA" id="ARBA00022756"/>
    </source>
</evidence>
<dbReference type="CDD" id="cd03109">
    <property type="entry name" value="DTBS"/>
    <property type="match status" value="1"/>
</dbReference>
<comment type="function">
    <text evidence="9">Catalyzes a mechanistically unusual reaction, the ATP-dependent insertion of CO2 between the N7 and N8 nitrogen atoms of 7,8-diaminopelargonic acid (DAPA, also called 7,8-diammoniononanoate) to form a ureido ring.</text>
</comment>
<dbReference type="EC" id="6.3.3.3" evidence="9"/>
<comment type="caution">
    <text evidence="10">The sequence shown here is derived from an EMBL/GenBank/DDBJ whole genome shotgun (WGS) entry which is preliminary data.</text>
</comment>
<dbReference type="GO" id="GO:0004141">
    <property type="term" value="F:dethiobiotin synthase activity"/>
    <property type="evidence" value="ECO:0007669"/>
    <property type="project" value="UniProtKB-UniRule"/>
</dbReference>
<feature type="binding site" evidence="9">
    <location>
        <begin position="116"/>
        <end position="119"/>
    </location>
    <ligand>
        <name>ATP</name>
        <dbReference type="ChEBI" id="CHEBI:30616"/>
    </ligand>
</feature>
<sequence length="226" mass="25336">MKDNVYFVSGIDTNVGKSYATGYIARTWNSEGRRTVTQKLIQTGNTDISEDIELHRRIMGCGLLEEDREGLTMPEIFSYPCSPHLAAEIDGRDIDFGKIERATAELSSRFDAVLLEGAGGLMVPLTRQLLTIDYIASKGYPLIYVTSGRLGSINHFLLGLEAIRHRGIRLHTVAYNLYPHEEDDRISRDTEGYIRDVLARDWPETGFVTVPVLTALSPEASRIHHI</sequence>
<feature type="binding site" evidence="9">
    <location>
        <position position="51"/>
    </location>
    <ligand>
        <name>ATP</name>
        <dbReference type="ChEBI" id="CHEBI:30616"/>
    </ligand>
</feature>
<evidence type="ECO:0000256" key="4">
    <source>
        <dbReference type="ARBA" id="ARBA00022741"/>
    </source>
</evidence>
<dbReference type="PIRSF" id="PIRSF006755">
    <property type="entry name" value="DTB_synth"/>
    <property type="match status" value="1"/>
</dbReference>
<dbReference type="PANTHER" id="PTHR43210:SF2">
    <property type="entry name" value="ATP-DEPENDENT DETHIOBIOTIN SYNTHETASE BIOD 2"/>
    <property type="match status" value="1"/>
</dbReference>
<keyword evidence="6 9" id="KW-0067">ATP-binding</keyword>
<protein>
    <recommendedName>
        <fullName evidence="9">ATP-dependent dethiobiotin synthetase BioD</fullName>
        <ecNumber evidence="9">6.3.3.3</ecNumber>
    </recommendedName>
    <alternativeName>
        <fullName evidence="9">DTB synthetase</fullName>
        <shortName evidence="9">DTBS</shortName>
    </alternativeName>
    <alternativeName>
        <fullName evidence="9">Dethiobiotin synthase</fullName>
    </alternativeName>
</protein>
<reference evidence="10" key="2">
    <citation type="journal article" date="2021" name="PeerJ">
        <title>Extensive microbial diversity within the chicken gut microbiome revealed by metagenomics and culture.</title>
        <authorList>
            <person name="Gilroy R."/>
            <person name="Ravi A."/>
            <person name="Getino M."/>
            <person name="Pursley I."/>
            <person name="Horton D.L."/>
            <person name="Alikhan N.F."/>
            <person name="Baker D."/>
            <person name="Gharbi K."/>
            <person name="Hall N."/>
            <person name="Watson M."/>
            <person name="Adriaenssens E.M."/>
            <person name="Foster-Nyarko E."/>
            <person name="Jarju S."/>
            <person name="Secka A."/>
            <person name="Antonio M."/>
            <person name="Oren A."/>
            <person name="Chaudhuri R.R."/>
            <person name="La Ragione R."/>
            <person name="Hildebrand F."/>
            <person name="Pallen M.J."/>
        </authorList>
    </citation>
    <scope>NUCLEOTIDE SEQUENCE</scope>
    <source>
        <strain evidence="10">ChiHjej13B12-12457</strain>
    </source>
</reference>
<keyword evidence="7 9" id="KW-0460">Magnesium</keyword>
<dbReference type="Proteomes" id="UP000886744">
    <property type="component" value="Unassembled WGS sequence"/>
</dbReference>
<dbReference type="GO" id="GO:0009102">
    <property type="term" value="P:biotin biosynthetic process"/>
    <property type="evidence" value="ECO:0007669"/>
    <property type="project" value="UniProtKB-UniRule"/>
</dbReference>
<dbReference type="GO" id="GO:0005524">
    <property type="term" value="F:ATP binding"/>
    <property type="evidence" value="ECO:0007669"/>
    <property type="project" value="UniProtKB-UniRule"/>
</dbReference>
<comment type="similarity">
    <text evidence="9">Belongs to the dethiobiotin synthetase family.</text>
</comment>
<dbReference type="PANTHER" id="PTHR43210">
    <property type="entry name" value="DETHIOBIOTIN SYNTHETASE"/>
    <property type="match status" value="1"/>
</dbReference>
<feature type="binding site" evidence="9">
    <location>
        <position position="18"/>
    </location>
    <ligand>
        <name>Mg(2+)</name>
        <dbReference type="ChEBI" id="CHEBI:18420"/>
    </ligand>
</feature>
<keyword evidence="1 9" id="KW-0963">Cytoplasm</keyword>
<evidence type="ECO:0000256" key="3">
    <source>
        <dbReference type="ARBA" id="ARBA00022723"/>
    </source>
</evidence>
<dbReference type="AlphaFoldDB" id="A0A9D1E116"/>
<evidence type="ECO:0000256" key="1">
    <source>
        <dbReference type="ARBA" id="ARBA00022490"/>
    </source>
</evidence>
<feature type="binding site" evidence="9">
    <location>
        <position position="43"/>
    </location>
    <ligand>
        <name>substrate</name>
    </ligand>
</feature>
<keyword evidence="2 9" id="KW-0436">Ligase</keyword>
<comment type="pathway">
    <text evidence="9">Cofactor biosynthesis; biotin biosynthesis; biotin from 7,8-diaminononanoate: step 1/2.</text>
</comment>
<comment type="caution">
    <text evidence="9">Lacks conserved residue(s) required for the propagation of feature annotation.</text>
</comment>
<comment type="subcellular location">
    <subcellularLocation>
        <location evidence="9">Cytoplasm</location>
    </subcellularLocation>
</comment>
<dbReference type="HAMAP" id="MF_00336">
    <property type="entry name" value="BioD"/>
    <property type="match status" value="1"/>
</dbReference>
<dbReference type="InterPro" id="IPR004472">
    <property type="entry name" value="DTB_synth_BioD"/>
</dbReference>
<keyword evidence="5 9" id="KW-0093">Biotin biosynthesis</keyword>
<comment type="catalytic activity">
    <reaction evidence="8">
        <text>(7R,8S)-8-amino-7-(carboxyamino)nonanoate + ATP = (4R,5S)-dethiobiotin + ADP + phosphate + H(+)</text>
        <dbReference type="Rhea" id="RHEA:63684"/>
        <dbReference type="ChEBI" id="CHEBI:15378"/>
        <dbReference type="ChEBI" id="CHEBI:30616"/>
        <dbReference type="ChEBI" id="CHEBI:43474"/>
        <dbReference type="ChEBI" id="CHEBI:149470"/>
        <dbReference type="ChEBI" id="CHEBI:149473"/>
        <dbReference type="ChEBI" id="CHEBI:456216"/>
    </reaction>
</comment>
<proteinExistence type="inferred from homology"/>
<dbReference type="GO" id="GO:0005829">
    <property type="term" value="C:cytosol"/>
    <property type="evidence" value="ECO:0007669"/>
    <property type="project" value="TreeGrafter"/>
</dbReference>
<keyword evidence="3 9" id="KW-0479">Metal-binding</keyword>
<comment type="catalytic activity">
    <reaction evidence="9">
        <text>(7R,8S)-7,8-diammoniononanoate + CO2 + ATP = (4R,5S)-dethiobiotin + ADP + phosphate + 3 H(+)</text>
        <dbReference type="Rhea" id="RHEA:15805"/>
        <dbReference type="ChEBI" id="CHEBI:15378"/>
        <dbReference type="ChEBI" id="CHEBI:16526"/>
        <dbReference type="ChEBI" id="CHEBI:30616"/>
        <dbReference type="ChEBI" id="CHEBI:43474"/>
        <dbReference type="ChEBI" id="CHEBI:149469"/>
        <dbReference type="ChEBI" id="CHEBI:149473"/>
        <dbReference type="ChEBI" id="CHEBI:456216"/>
        <dbReference type="EC" id="6.3.3.3"/>
    </reaction>
</comment>
<dbReference type="EMBL" id="DVHI01000062">
    <property type="protein sequence ID" value="HIR62865.1"/>
    <property type="molecule type" value="Genomic_DNA"/>
</dbReference>